<dbReference type="Proteomes" id="UP000808337">
    <property type="component" value="Unassembled WGS sequence"/>
</dbReference>
<organism evidence="2 3">
    <name type="scientific">Candidatus Opimibacter skivensis</name>
    <dbReference type="NCBI Taxonomy" id="2982028"/>
    <lineage>
        <taxon>Bacteria</taxon>
        <taxon>Pseudomonadati</taxon>
        <taxon>Bacteroidota</taxon>
        <taxon>Saprospiria</taxon>
        <taxon>Saprospirales</taxon>
        <taxon>Saprospiraceae</taxon>
        <taxon>Candidatus Opimibacter</taxon>
    </lineage>
</organism>
<evidence type="ECO:0000256" key="1">
    <source>
        <dbReference type="SAM" id="Phobius"/>
    </source>
</evidence>
<keyword evidence="1" id="KW-1133">Transmembrane helix</keyword>
<feature type="transmembrane region" description="Helical" evidence="1">
    <location>
        <begin position="6"/>
        <end position="22"/>
    </location>
</feature>
<protein>
    <submittedName>
        <fullName evidence="2">GDYXXLXY domain-containing protein</fullName>
    </submittedName>
</protein>
<comment type="caution">
    <text evidence="2">The sequence shown here is derived from an EMBL/GenBank/DDBJ whole genome shotgun (WGS) entry which is preliminary data.</text>
</comment>
<keyword evidence="1" id="KW-0472">Membrane</keyword>
<dbReference type="InterPro" id="IPR025833">
    <property type="entry name" value="GDYXXLXY"/>
</dbReference>
<sequence length="192" mass="21886">MNKTILIPAFILMVVLQLYIPVRMISYKESILTGGKEFKFRTAPIDPTDPFRGKYITLSFEANSFHVANAEEWNQGDPIFVMLGEDEKGFVKINSISKDQPVDDENYVKASIDYIVTDTMSYVTVEYPFTRFYMEESKAQGAQDVYRETARDTNQVAYALVSIKEGDAVIKDVMIDDVPISEVVKQLQEKPQ</sequence>
<accession>A0A9D7SWX2</accession>
<dbReference type="Pfam" id="PF14345">
    <property type="entry name" value="GDYXXLXY"/>
    <property type="match status" value="1"/>
</dbReference>
<gene>
    <name evidence="2" type="ORF">IPP15_20710</name>
</gene>
<reference evidence="2 3" key="1">
    <citation type="submission" date="2020-10" db="EMBL/GenBank/DDBJ databases">
        <title>Connecting structure to function with the recovery of over 1000 high-quality activated sludge metagenome-assembled genomes encoding full-length rRNA genes using long-read sequencing.</title>
        <authorList>
            <person name="Singleton C.M."/>
            <person name="Petriglieri F."/>
            <person name="Kristensen J.M."/>
            <person name="Kirkegaard R.H."/>
            <person name="Michaelsen T.Y."/>
            <person name="Andersen M.H."/>
            <person name="Karst S.M."/>
            <person name="Dueholm M.S."/>
            <person name="Nielsen P.H."/>
            <person name="Albertsen M."/>
        </authorList>
    </citation>
    <scope>NUCLEOTIDE SEQUENCE [LARGE SCALE GENOMIC DNA]</scope>
    <source>
        <strain evidence="2">Ribe_18-Q3-R11-54_MAXAC.273</strain>
    </source>
</reference>
<evidence type="ECO:0000313" key="3">
    <source>
        <dbReference type="Proteomes" id="UP000808337"/>
    </source>
</evidence>
<name>A0A9D7SWX2_9BACT</name>
<evidence type="ECO:0000313" key="2">
    <source>
        <dbReference type="EMBL" id="MBK9984750.1"/>
    </source>
</evidence>
<dbReference type="EMBL" id="JADKGY010000031">
    <property type="protein sequence ID" value="MBK9984750.1"/>
    <property type="molecule type" value="Genomic_DNA"/>
</dbReference>
<dbReference type="AlphaFoldDB" id="A0A9D7SWX2"/>
<keyword evidence="1" id="KW-0812">Transmembrane</keyword>
<proteinExistence type="predicted"/>